<dbReference type="EMBL" id="JZYG01000005">
    <property type="protein sequence ID" value="KJM40495.1"/>
    <property type="molecule type" value="Genomic_DNA"/>
</dbReference>
<proteinExistence type="predicted"/>
<sequence length="114" mass="12820">MKTVTDAEFRANLGDMLEYLRSGGSIAITGEEQKSVILSGADLNPEYLAANEGLQGFRERAKKMSQQPLVQAVRDLEKRHPALFSQGKKALSFEDAMKRTREKHAEIIKRLEDN</sequence>
<dbReference type="RefSeq" id="WP_045293024.1">
    <property type="nucleotide sequence ID" value="NZ_JZYG01000005.1"/>
</dbReference>
<organism evidence="1 2">
    <name type="scientific">Enterobacter cloacae subsp. cloacae</name>
    <dbReference type="NCBI Taxonomy" id="336306"/>
    <lineage>
        <taxon>Bacteria</taxon>
        <taxon>Pseudomonadati</taxon>
        <taxon>Pseudomonadota</taxon>
        <taxon>Gammaproteobacteria</taxon>
        <taxon>Enterobacterales</taxon>
        <taxon>Enterobacteriaceae</taxon>
        <taxon>Enterobacter</taxon>
        <taxon>Enterobacter cloacae complex</taxon>
    </lineage>
</organism>
<gene>
    <name evidence="1" type="ORF">SS44_04135</name>
</gene>
<evidence type="ECO:0000313" key="1">
    <source>
        <dbReference type="EMBL" id="KJM40495.1"/>
    </source>
</evidence>
<reference evidence="1 2" key="1">
    <citation type="submission" date="2015-03" db="EMBL/GenBank/DDBJ databases">
        <authorList>
            <person name="McCorrison J."/>
            <person name="Sanka R."/>
            <person name="Adams M."/>
            <person name="Brinkac L."/>
            <person name="Nierman W."/>
            <person name="Sutton G."/>
            <person name="Nelson K."/>
            <person name="Kiedrowski L."/>
            <person name="Guerrero D."/>
            <person name="Bonomo R."/>
        </authorList>
    </citation>
    <scope>NUCLEOTIDE SEQUENCE [LARGE SCALE GENOMIC DNA]</scope>
    <source>
        <strain evidence="1 2">42324</strain>
    </source>
</reference>
<accession>A0AAE2EFR5</accession>
<name>A0AAE2EFR5_ENTCL</name>
<comment type="caution">
    <text evidence="1">The sequence shown here is derived from an EMBL/GenBank/DDBJ whole genome shotgun (WGS) entry which is preliminary data.</text>
</comment>
<protein>
    <submittedName>
        <fullName evidence="1">Antitoxin, type II toxin-antitoxin system family protein</fullName>
    </submittedName>
</protein>
<dbReference type="AlphaFoldDB" id="A0AAE2EFR5"/>
<evidence type="ECO:0000313" key="2">
    <source>
        <dbReference type="Proteomes" id="UP000033344"/>
    </source>
</evidence>
<dbReference type="Proteomes" id="UP000033344">
    <property type="component" value="Unassembled WGS sequence"/>
</dbReference>